<evidence type="ECO:0000256" key="6">
    <source>
        <dbReference type="ARBA" id="ARBA00023033"/>
    </source>
</evidence>
<dbReference type="RefSeq" id="WP_344996805.1">
    <property type="nucleotide sequence ID" value="NZ_BAABFR010000041.1"/>
</dbReference>
<keyword evidence="10" id="KW-1185">Reference proteome</keyword>
<keyword evidence="6 7" id="KW-0503">Monooxygenase</keyword>
<evidence type="ECO:0000256" key="5">
    <source>
        <dbReference type="ARBA" id="ARBA00023004"/>
    </source>
</evidence>
<keyword evidence="3 7" id="KW-0479">Metal-binding</keyword>
<gene>
    <name evidence="9" type="ORF">GCM10023147_27900</name>
</gene>
<dbReference type="PRINTS" id="PR00359">
    <property type="entry name" value="BP450"/>
</dbReference>
<dbReference type="InterPro" id="IPR036396">
    <property type="entry name" value="Cyt_P450_sf"/>
</dbReference>
<evidence type="ECO:0000256" key="8">
    <source>
        <dbReference type="SAM" id="MobiDB-lite"/>
    </source>
</evidence>
<comment type="similarity">
    <text evidence="1 7">Belongs to the cytochrome P450 family.</text>
</comment>
<keyword evidence="5 7" id="KW-0408">Iron</keyword>
<evidence type="ECO:0000256" key="3">
    <source>
        <dbReference type="ARBA" id="ARBA00022723"/>
    </source>
</evidence>
<dbReference type="Gene3D" id="1.10.630.10">
    <property type="entry name" value="Cytochrome P450"/>
    <property type="match status" value="1"/>
</dbReference>
<name>A0ABP8JRY3_9ACTN</name>
<protein>
    <submittedName>
        <fullName evidence="9">Cytochrome P450</fullName>
    </submittedName>
</protein>
<evidence type="ECO:0000256" key="2">
    <source>
        <dbReference type="ARBA" id="ARBA00022617"/>
    </source>
</evidence>
<sequence>MSTTTTTPPAPPVADWLDPSGMARDPYPTYERLRALGSVVHAPAIGRYLLTSHASVSAAERRPELFSAYSETNLTMVRALGGRPMLRKNDPDHCAERSSINATLRPRTVRDTWSPGFSHTVDRWIDHLLEMGPADADLERDFAAPVASSNLIDLLGLSGCVGVGDMRRWSTDFIDGIGNILDAPEVWRRCEQSQAEVGAVLDEILPRLRRAPDSSITSHLLHCGLPDEIVRANVHLAISGGVNEPAHMITNMVWALGTHPGQLAVVRSGEVEWGAAFEETARWLSPIGMVPRETTQELDWFGTRIPLGANVGLLLGSANRDESVFDDAGRYEVRRTARGHLGFGSGVHMCAGRWAAKSAVGEIALPRLYERIPTLRVDPARAADWNGWVFRGLVSLPVTW</sequence>
<dbReference type="InterPro" id="IPR001128">
    <property type="entry name" value="Cyt_P450"/>
</dbReference>
<feature type="region of interest" description="Disordered" evidence="8">
    <location>
        <begin position="1"/>
        <end position="21"/>
    </location>
</feature>
<evidence type="ECO:0000313" key="10">
    <source>
        <dbReference type="Proteomes" id="UP001500635"/>
    </source>
</evidence>
<dbReference type="PANTHER" id="PTHR46696:SF1">
    <property type="entry name" value="CYTOCHROME P450 YJIB-RELATED"/>
    <property type="match status" value="1"/>
</dbReference>
<dbReference type="InterPro" id="IPR017972">
    <property type="entry name" value="Cyt_P450_CS"/>
</dbReference>
<evidence type="ECO:0000256" key="1">
    <source>
        <dbReference type="ARBA" id="ARBA00010617"/>
    </source>
</evidence>
<dbReference type="InterPro" id="IPR002397">
    <property type="entry name" value="Cyt_P450_B"/>
</dbReference>
<evidence type="ECO:0000313" key="9">
    <source>
        <dbReference type="EMBL" id="GAA4395096.1"/>
    </source>
</evidence>
<dbReference type="EMBL" id="BAABFR010000041">
    <property type="protein sequence ID" value="GAA4395096.1"/>
    <property type="molecule type" value="Genomic_DNA"/>
</dbReference>
<organism evidence="9 10">
    <name type="scientific">Tsukamurella soli</name>
    <dbReference type="NCBI Taxonomy" id="644556"/>
    <lineage>
        <taxon>Bacteria</taxon>
        <taxon>Bacillati</taxon>
        <taxon>Actinomycetota</taxon>
        <taxon>Actinomycetes</taxon>
        <taxon>Mycobacteriales</taxon>
        <taxon>Tsukamurellaceae</taxon>
        <taxon>Tsukamurella</taxon>
    </lineage>
</organism>
<dbReference type="Proteomes" id="UP001500635">
    <property type="component" value="Unassembled WGS sequence"/>
</dbReference>
<keyword evidence="4 7" id="KW-0560">Oxidoreductase</keyword>
<dbReference type="SUPFAM" id="SSF48264">
    <property type="entry name" value="Cytochrome P450"/>
    <property type="match status" value="1"/>
</dbReference>
<proteinExistence type="inferred from homology"/>
<evidence type="ECO:0000256" key="7">
    <source>
        <dbReference type="RuleBase" id="RU000461"/>
    </source>
</evidence>
<reference evidence="10" key="1">
    <citation type="journal article" date="2019" name="Int. J. Syst. Evol. Microbiol.">
        <title>The Global Catalogue of Microorganisms (GCM) 10K type strain sequencing project: providing services to taxonomists for standard genome sequencing and annotation.</title>
        <authorList>
            <consortium name="The Broad Institute Genomics Platform"/>
            <consortium name="The Broad Institute Genome Sequencing Center for Infectious Disease"/>
            <person name="Wu L."/>
            <person name="Ma J."/>
        </authorList>
    </citation>
    <scope>NUCLEOTIDE SEQUENCE [LARGE SCALE GENOMIC DNA]</scope>
    <source>
        <strain evidence="10">JCM 17688</strain>
    </source>
</reference>
<keyword evidence="2 7" id="KW-0349">Heme</keyword>
<dbReference type="Pfam" id="PF00067">
    <property type="entry name" value="p450"/>
    <property type="match status" value="1"/>
</dbReference>
<comment type="caution">
    <text evidence="9">The sequence shown here is derived from an EMBL/GenBank/DDBJ whole genome shotgun (WGS) entry which is preliminary data.</text>
</comment>
<dbReference type="PROSITE" id="PS00086">
    <property type="entry name" value="CYTOCHROME_P450"/>
    <property type="match status" value="1"/>
</dbReference>
<accession>A0ABP8JRY3</accession>
<evidence type="ECO:0000256" key="4">
    <source>
        <dbReference type="ARBA" id="ARBA00023002"/>
    </source>
</evidence>
<dbReference type="PANTHER" id="PTHR46696">
    <property type="entry name" value="P450, PUTATIVE (EUROFUNG)-RELATED"/>
    <property type="match status" value="1"/>
</dbReference>